<proteinExistence type="predicted"/>
<sequence>PGSYLVEFHSDPATPASKLEHVQFLQHAAAAGIPMRVRNSFRRLFNGVAIDLPNTRHLSRLAALPAVRRTWPMQMRHRSTAIPSSNVAPNLMFAHRHTGVDKAHSELGLNGTGIKVGIIDTGVDYMHPDLGGCWKTPGCPFQYGSDFVGNGYDSATAPFPQPGPDPRDTCDGHGTHVAGIIAAHGPSVRGVAPGVTLGVYRIFGCPGNGTGQAADDVILKAMEAAHADRMDVINMSFGGGSGWSEDPLSVAASRLVQDGIVVVASTGNDGANGLYTSGSPGLGVGVINVASFDNWMITSMSIDIVGADRSFSIVHSSPGNSKYRFVFEAPTSVVAPVDSTGSAEACAPFAGAFAGQIVLVKRGNCTFVEKATHAQNAGAAGVMVYNNEPELMSPSSVGANVTIPLVVIKSDDGQAILDELKHGPVAASATNRTMSVSSPTGGQISHFSSWGPDPELQLTPAVGAPGGNIFSTFPLALGGYTSLSGTSMASPYVAGMAALLLQSRAGSVGTAEVRRLILETARPAPDTNSTGLLSPLRQGSGLVDIWDSLSALATVEPSQLSLNYTAPGPDGARSGFGQAVRTLTVRNHSPTSAMALSVVHLAANSVSSHFANGSFAAPPRAWPESAAAQVPHDTLPSAVVESPALPITVPPGAEQTVTVRITAPAGLGASEGWFYSGYLRFSLLWADQNGTAQTLHVPYMGFLGDYTQQDVLAVPSEGFPYITMRGSPEPLADDSHVSIDAAHHVAVHYRLEHPTRLLQMQLVDDANSTHGYLPYGYLEYVGRNYQTSRARFSNSTINGTLFEDTDLTRPVDIKPGAYRVRLSALRPLRDPRDPDGFQVWHSSRFIVDSVSLAKNATGAQPTDDDDDFGDDGSGSNGRLFRP</sequence>
<evidence type="ECO:0000313" key="2">
    <source>
        <dbReference type="Proteomes" id="UP001140087"/>
    </source>
</evidence>
<reference evidence="1" key="1">
    <citation type="submission" date="2022-07" db="EMBL/GenBank/DDBJ databases">
        <title>Phylogenomic reconstructions and comparative analyses of Kickxellomycotina fungi.</title>
        <authorList>
            <person name="Reynolds N.K."/>
            <person name="Stajich J.E."/>
            <person name="Barry K."/>
            <person name="Grigoriev I.V."/>
            <person name="Crous P."/>
            <person name="Smith M.E."/>
        </authorList>
    </citation>
    <scope>NUCLEOTIDE SEQUENCE</scope>
    <source>
        <strain evidence="1">BCRC 34780</strain>
    </source>
</reference>
<protein>
    <submittedName>
        <fullName evidence="1">Uncharacterized protein</fullName>
    </submittedName>
</protein>
<gene>
    <name evidence="1" type="ORF">H4R21_000995</name>
</gene>
<dbReference type="Proteomes" id="UP001140087">
    <property type="component" value="Unassembled WGS sequence"/>
</dbReference>
<organism evidence="1 2">
    <name type="scientific">Coemansia helicoidea</name>
    <dbReference type="NCBI Taxonomy" id="1286919"/>
    <lineage>
        <taxon>Eukaryota</taxon>
        <taxon>Fungi</taxon>
        <taxon>Fungi incertae sedis</taxon>
        <taxon>Zoopagomycota</taxon>
        <taxon>Kickxellomycotina</taxon>
        <taxon>Kickxellomycetes</taxon>
        <taxon>Kickxellales</taxon>
        <taxon>Kickxellaceae</taxon>
        <taxon>Coemansia</taxon>
    </lineage>
</organism>
<keyword evidence="2" id="KW-1185">Reference proteome</keyword>
<comment type="caution">
    <text evidence="1">The sequence shown here is derived from an EMBL/GenBank/DDBJ whole genome shotgun (WGS) entry which is preliminary data.</text>
</comment>
<evidence type="ECO:0000313" key="1">
    <source>
        <dbReference type="EMBL" id="KAJ2806132.1"/>
    </source>
</evidence>
<accession>A0ACC1LDT3</accession>
<dbReference type="EMBL" id="JANBUN010000175">
    <property type="protein sequence ID" value="KAJ2806132.1"/>
    <property type="molecule type" value="Genomic_DNA"/>
</dbReference>
<feature type="non-terminal residue" evidence="1">
    <location>
        <position position="1"/>
    </location>
</feature>
<name>A0ACC1LDT3_9FUNG</name>